<keyword evidence="6" id="KW-1185">Reference proteome</keyword>
<keyword evidence="2 3" id="KW-0694">RNA-binding</keyword>
<dbReference type="GO" id="GO:0003729">
    <property type="term" value="F:mRNA binding"/>
    <property type="evidence" value="ECO:0007669"/>
    <property type="project" value="UniProtKB-ARBA"/>
</dbReference>
<evidence type="ECO:0000259" key="4">
    <source>
        <dbReference type="PROSITE" id="PS50102"/>
    </source>
</evidence>
<keyword evidence="1" id="KW-0677">Repeat</keyword>
<dbReference type="Gene3D" id="3.30.70.330">
    <property type="match status" value="3"/>
</dbReference>
<organism evidence="5 6">
    <name type="scientific">Riccia fluitans</name>
    <dbReference type="NCBI Taxonomy" id="41844"/>
    <lineage>
        <taxon>Eukaryota</taxon>
        <taxon>Viridiplantae</taxon>
        <taxon>Streptophyta</taxon>
        <taxon>Embryophyta</taxon>
        <taxon>Marchantiophyta</taxon>
        <taxon>Marchantiopsida</taxon>
        <taxon>Marchantiidae</taxon>
        <taxon>Marchantiales</taxon>
        <taxon>Ricciaceae</taxon>
        <taxon>Riccia</taxon>
    </lineage>
</organism>
<evidence type="ECO:0000313" key="6">
    <source>
        <dbReference type="Proteomes" id="UP001605036"/>
    </source>
</evidence>
<evidence type="ECO:0000256" key="3">
    <source>
        <dbReference type="PROSITE-ProRule" id="PRU00176"/>
    </source>
</evidence>
<sequence>MAASAAVRDTAGSDAVKLFVGQVPKQLTEQQIAAVFREAGNVREINIIKDKLTKQSRGCCFVIYNSREEADNAIALFHDKRSLPPVAGPLQVKYADGELERLEHKLFIGMLPSSVTEADVSNIFLKFGRIKELSVIKGLQPSSKGCAFLKYESKDQAIAAIEALNGQHKMEGSTSALVVKWADTEKERQARKQQKAQASVTSRLAGRQQPSLFGAMPIGYVAAPASISGFAYQTTNPYGITPYSTPPMQNQQGISSGGMSPMNLTVAVPEQQSPELMTQMANPNFQPIPYAGYMDPLYQNFSGMQYPMAYPGTLLYQGVPQAVGTNGMPILGMSPCAAAPSAANTGIAPQTEGPPGANLFIYHIPLEFGDQELSTTFSSFGNVISAKVFVDRATGASKCFGFVSYDSSEAAQAAINVMNGFQLSGKSGNEARVQVSVVPKVPSTARDNGHLELYEAGRWTCWEAHMLQQHGDLKDYE</sequence>
<dbReference type="InterPro" id="IPR035979">
    <property type="entry name" value="RBD_domain_sf"/>
</dbReference>
<dbReference type="SMART" id="SM00360">
    <property type="entry name" value="RRM"/>
    <property type="match status" value="3"/>
</dbReference>
<reference evidence="5 6" key="1">
    <citation type="submission" date="2024-09" db="EMBL/GenBank/DDBJ databases">
        <title>Chromosome-scale assembly of Riccia fluitans.</title>
        <authorList>
            <person name="Paukszto L."/>
            <person name="Sawicki J."/>
            <person name="Karawczyk K."/>
            <person name="Piernik-Szablinska J."/>
            <person name="Szczecinska M."/>
            <person name="Mazdziarz M."/>
        </authorList>
    </citation>
    <scope>NUCLEOTIDE SEQUENCE [LARGE SCALE GENOMIC DNA]</scope>
    <source>
        <strain evidence="5">Rf_01</strain>
        <tissue evidence="5">Aerial parts of the thallus</tissue>
    </source>
</reference>
<protein>
    <recommendedName>
        <fullName evidence="4">RRM domain-containing protein</fullName>
    </recommendedName>
</protein>
<evidence type="ECO:0000256" key="1">
    <source>
        <dbReference type="ARBA" id="ARBA00022737"/>
    </source>
</evidence>
<dbReference type="GO" id="GO:0005737">
    <property type="term" value="C:cytoplasm"/>
    <property type="evidence" value="ECO:0007669"/>
    <property type="project" value="UniProtKB-ARBA"/>
</dbReference>
<dbReference type="PROSITE" id="PS50102">
    <property type="entry name" value="RRM"/>
    <property type="match status" value="3"/>
</dbReference>
<feature type="domain" description="RRM" evidence="4">
    <location>
        <begin position="357"/>
        <end position="438"/>
    </location>
</feature>
<dbReference type="SUPFAM" id="SSF54928">
    <property type="entry name" value="RNA-binding domain, RBD"/>
    <property type="match status" value="2"/>
</dbReference>
<evidence type="ECO:0000256" key="2">
    <source>
        <dbReference type="ARBA" id="ARBA00022884"/>
    </source>
</evidence>
<accession>A0ABD1YCA7</accession>
<dbReference type="CDD" id="cd12362">
    <property type="entry name" value="RRM3_CELF1-6"/>
    <property type="match status" value="1"/>
</dbReference>
<feature type="domain" description="RRM" evidence="4">
    <location>
        <begin position="16"/>
        <end position="97"/>
    </location>
</feature>
<evidence type="ECO:0000313" key="5">
    <source>
        <dbReference type="EMBL" id="KAL2624054.1"/>
    </source>
</evidence>
<feature type="domain" description="RRM" evidence="4">
    <location>
        <begin position="104"/>
        <end position="184"/>
    </location>
</feature>
<dbReference type="FunFam" id="3.30.70.330:FF:000383">
    <property type="entry name" value="Sex lethal, isoform D"/>
    <property type="match status" value="1"/>
</dbReference>
<proteinExistence type="predicted"/>
<comment type="caution">
    <text evidence="5">The sequence shown here is derived from an EMBL/GenBank/DDBJ whole genome shotgun (WGS) entry which is preliminary data.</text>
</comment>
<dbReference type="Proteomes" id="UP001605036">
    <property type="component" value="Unassembled WGS sequence"/>
</dbReference>
<dbReference type="AlphaFoldDB" id="A0ABD1YCA7"/>
<dbReference type="PANTHER" id="PTHR24012">
    <property type="entry name" value="RNA BINDING PROTEIN"/>
    <property type="match status" value="1"/>
</dbReference>
<dbReference type="InterPro" id="IPR012677">
    <property type="entry name" value="Nucleotide-bd_a/b_plait_sf"/>
</dbReference>
<name>A0ABD1YCA7_9MARC</name>
<dbReference type="InterPro" id="IPR000504">
    <property type="entry name" value="RRM_dom"/>
</dbReference>
<gene>
    <name evidence="5" type="ORF">R1flu_008299</name>
</gene>
<dbReference type="GO" id="GO:0010629">
    <property type="term" value="P:negative regulation of gene expression"/>
    <property type="evidence" value="ECO:0007669"/>
    <property type="project" value="UniProtKB-ARBA"/>
</dbReference>
<dbReference type="GO" id="GO:0009967">
    <property type="term" value="P:positive regulation of signal transduction"/>
    <property type="evidence" value="ECO:0007669"/>
    <property type="project" value="UniProtKB-ARBA"/>
</dbReference>
<dbReference type="EMBL" id="JBHFFA010000005">
    <property type="protein sequence ID" value="KAL2624054.1"/>
    <property type="molecule type" value="Genomic_DNA"/>
</dbReference>
<dbReference type="FunFam" id="3.30.70.330:FF:000013">
    <property type="entry name" value="CUGBP Elav-like family member 1 isoform 2"/>
    <property type="match status" value="1"/>
</dbReference>
<dbReference type="Pfam" id="PF00076">
    <property type="entry name" value="RRM_1"/>
    <property type="match status" value="3"/>
</dbReference>